<dbReference type="Proteomes" id="UP000034051">
    <property type="component" value="Unassembled WGS sequence"/>
</dbReference>
<reference evidence="1 2" key="1">
    <citation type="journal article" date="2015" name="Nature">
        <title>rRNA introns, odd ribosomes, and small enigmatic genomes across a large radiation of phyla.</title>
        <authorList>
            <person name="Brown C.T."/>
            <person name="Hug L.A."/>
            <person name="Thomas B.C."/>
            <person name="Sharon I."/>
            <person name="Castelle C.J."/>
            <person name="Singh A."/>
            <person name="Wilkins M.J."/>
            <person name="Williams K.H."/>
            <person name="Banfield J.F."/>
        </authorList>
    </citation>
    <scope>NUCLEOTIDE SEQUENCE [LARGE SCALE GENOMIC DNA]</scope>
</reference>
<evidence type="ECO:0008006" key="3">
    <source>
        <dbReference type="Google" id="ProtNLM"/>
    </source>
</evidence>
<name>A0A0G1H9R3_9BACT</name>
<organism evidence="1 2">
    <name type="scientific">Candidatus Wolfebacteria bacterium GW2011_GWE2_44_13</name>
    <dbReference type="NCBI Taxonomy" id="1619017"/>
    <lineage>
        <taxon>Bacteria</taxon>
        <taxon>Candidatus Wolfeibacteriota</taxon>
    </lineage>
</organism>
<gene>
    <name evidence="1" type="ORF">UW32_C0001G0117</name>
</gene>
<sequence length="333" mass="35873">MISNYEFIKTQAFEVSSALFRCTELFSQDKLRAEIEAAAVDMVADYETIHSTIGDEFPRIEKLIALIRLAESTGQIASINANVLYRELDNLTKAIRLEVVDRRERKNITASLEKMFTNSEYAKKLATTATVLSEPVNSATTPSPTPVIPVNMAIQSPDNSAKQKLSDTQFGNIESLLSAAVQSSQAMEALAAPVNPATVPVHETLNAFLRQDVPANATQGASATTEPTLAKQGNAIQQATATTAVRPAIAPVQATSANPAQVGSASSPQVGSWQHVILQKVKELGQTTTKELTASFPEISERTIRFYLQKLVDNQAIDRIGSTGPGAAYRAKI</sequence>
<accession>A0A0G1H9R3</accession>
<protein>
    <recommendedName>
        <fullName evidence="3">HTH hxlR-type domain-containing protein</fullName>
    </recommendedName>
</protein>
<comment type="caution">
    <text evidence="1">The sequence shown here is derived from an EMBL/GenBank/DDBJ whole genome shotgun (WGS) entry which is preliminary data.</text>
</comment>
<dbReference type="PATRIC" id="fig|1619017.3.peg.121"/>
<evidence type="ECO:0000313" key="1">
    <source>
        <dbReference type="EMBL" id="KKT43525.1"/>
    </source>
</evidence>
<dbReference type="AlphaFoldDB" id="A0A0G1H9R3"/>
<proteinExistence type="predicted"/>
<evidence type="ECO:0000313" key="2">
    <source>
        <dbReference type="Proteomes" id="UP000034051"/>
    </source>
</evidence>
<dbReference type="EMBL" id="LCHW01000001">
    <property type="protein sequence ID" value="KKT43525.1"/>
    <property type="molecule type" value="Genomic_DNA"/>
</dbReference>
<dbReference type="Gene3D" id="1.10.10.10">
    <property type="entry name" value="Winged helix-like DNA-binding domain superfamily/Winged helix DNA-binding domain"/>
    <property type="match status" value="1"/>
</dbReference>
<dbReference type="InterPro" id="IPR036388">
    <property type="entry name" value="WH-like_DNA-bd_sf"/>
</dbReference>